<dbReference type="STRING" id="1121400.SAMN02746065_11231"/>
<name>A0A1W2CFH0_9BACT</name>
<proteinExistence type="predicted"/>
<dbReference type="Pfam" id="PF07130">
    <property type="entry name" value="YebG"/>
    <property type="match status" value="1"/>
</dbReference>
<accession>A0A1W2CFH0</accession>
<organism evidence="2 3">
    <name type="scientific">Desulfocicer vacuolatum DSM 3385</name>
    <dbReference type="NCBI Taxonomy" id="1121400"/>
    <lineage>
        <taxon>Bacteria</taxon>
        <taxon>Pseudomonadati</taxon>
        <taxon>Thermodesulfobacteriota</taxon>
        <taxon>Desulfobacteria</taxon>
        <taxon>Desulfobacterales</taxon>
        <taxon>Desulfobacteraceae</taxon>
        <taxon>Desulfocicer</taxon>
    </lineage>
</organism>
<dbReference type="Gene3D" id="1.10.10.710">
    <property type="entry name" value="PSPTO_1197 like"/>
    <property type="match status" value="1"/>
</dbReference>
<dbReference type="EMBL" id="FWXY01000012">
    <property type="protein sequence ID" value="SMC83901.1"/>
    <property type="molecule type" value="Genomic_DNA"/>
</dbReference>
<sequence>MAVIVKYVVVRDGDEKMTFATKKEADAHDKMLDIAENLYQFLKTENMDLSEEQIDDLSLCLAKNKTVLLQLLKGGKYPQPAKTGDTKKVETAPTVKKTGKKETKKSNESVKTDEDTGGKKKTTKTGKQKKSA</sequence>
<feature type="compositionally biased region" description="Basic and acidic residues" evidence="1">
    <location>
        <begin position="100"/>
        <end position="118"/>
    </location>
</feature>
<gene>
    <name evidence="2" type="ORF">SAMN02746065_11231</name>
</gene>
<evidence type="ECO:0000313" key="3">
    <source>
        <dbReference type="Proteomes" id="UP000192418"/>
    </source>
</evidence>
<evidence type="ECO:0000313" key="2">
    <source>
        <dbReference type="EMBL" id="SMC83901.1"/>
    </source>
</evidence>
<feature type="region of interest" description="Disordered" evidence="1">
    <location>
        <begin position="74"/>
        <end position="132"/>
    </location>
</feature>
<reference evidence="2 3" key="1">
    <citation type="submission" date="2017-04" db="EMBL/GenBank/DDBJ databases">
        <authorList>
            <person name="Afonso C.L."/>
            <person name="Miller P.J."/>
            <person name="Scott M.A."/>
            <person name="Spackman E."/>
            <person name="Goraichik I."/>
            <person name="Dimitrov K.M."/>
            <person name="Suarez D.L."/>
            <person name="Swayne D.E."/>
        </authorList>
    </citation>
    <scope>NUCLEOTIDE SEQUENCE [LARGE SCALE GENOMIC DNA]</scope>
    <source>
        <strain evidence="2 3">DSM 3385</strain>
    </source>
</reference>
<dbReference type="AlphaFoldDB" id="A0A1W2CFH0"/>
<dbReference type="OrthoDB" id="6415307at2"/>
<evidence type="ECO:0008006" key="4">
    <source>
        <dbReference type="Google" id="ProtNLM"/>
    </source>
</evidence>
<feature type="compositionally biased region" description="Basic residues" evidence="1">
    <location>
        <begin position="119"/>
        <end position="132"/>
    </location>
</feature>
<protein>
    <recommendedName>
        <fullName evidence="4">YebG protein</fullName>
    </recommendedName>
</protein>
<dbReference type="InterPro" id="IPR009813">
    <property type="entry name" value="Uncharacterised_YebG"/>
</dbReference>
<dbReference type="InterPro" id="IPR038627">
    <property type="entry name" value="YebG-like_sf"/>
</dbReference>
<keyword evidence="3" id="KW-1185">Reference proteome</keyword>
<evidence type="ECO:0000256" key="1">
    <source>
        <dbReference type="SAM" id="MobiDB-lite"/>
    </source>
</evidence>
<dbReference type="RefSeq" id="WP_084069646.1">
    <property type="nucleotide sequence ID" value="NZ_FWXY01000012.1"/>
</dbReference>
<dbReference type="Proteomes" id="UP000192418">
    <property type="component" value="Unassembled WGS sequence"/>
</dbReference>